<gene>
    <name evidence="2" type="ORF">BHE75_01892</name>
</gene>
<evidence type="ECO:0008006" key="4">
    <source>
        <dbReference type="Google" id="ProtNLM"/>
    </source>
</evidence>
<comment type="caution">
    <text evidence="2">The sequence shown here is derived from an EMBL/GenBank/DDBJ whole genome shotgun (WGS) entry which is preliminary data.</text>
</comment>
<dbReference type="EMBL" id="MIPT01000001">
    <property type="protein sequence ID" value="OHT19899.1"/>
    <property type="molecule type" value="Genomic_DNA"/>
</dbReference>
<evidence type="ECO:0000256" key="1">
    <source>
        <dbReference type="SAM" id="MobiDB-lite"/>
    </source>
</evidence>
<organism evidence="2 3">
    <name type="scientific">Edaphosphingomonas haloaromaticamans</name>
    <dbReference type="NCBI Taxonomy" id="653954"/>
    <lineage>
        <taxon>Bacteria</taxon>
        <taxon>Pseudomonadati</taxon>
        <taxon>Pseudomonadota</taxon>
        <taxon>Alphaproteobacteria</taxon>
        <taxon>Sphingomonadales</taxon>
        <taxon>Rhizorhabdaceae</taxon>
        <taxon>Edaphosphingomonas</taxon>
    </lineage>
</organism>
<protein>
    <recommendedName>
        <fullName evidence="4">Tip attachment protein J domain-containing protein</fullName>
    </recommendedName>
</protein>
<reference evidence="2 3" key="1">
    <citation type="submission" date="2016-09" db="EMBL/GenBank/DDBJ databases">
        <title>Metabolic pathway, cell adaptation mechanisms and a novel monoxygenase revealed through proteogenomic-transcription analysis of a Sphingomonas haloaromaticamans strain degrading the fungicide ortho-phenylphenol.</title>
        <authorList>
            <person name="Perruchon C."/>
            <person name="Papadopoulou E.S."/>
            <person name="Rousidou C."/>
            <person name="Vasileiadis S."/>
            <person name="Tanou G."/>
            <person name="Amoutzias G."/>
            <person name="Molassiotis A."/>
            <person name="Karpouzas D.G."/>
        </authorList>
    </citation>
    <scope>NUCLEOTIDE SEQUENCE [LARGE SCALE GENOMIC DNA]</scope>
    <source>
        <strain evidence="2 3">P3</strain>
    </source>
</reference>
<sequence length="1216" mass="125165">MAKFLKIAATVVGVASIAIVTAGAGIALMSGVALSTGIAAASVVSLSTLAAIGAGLGVAASLLGKAPSGVGGAQTSWQSDPNAGIPYVMGRTGTSGNIIYHRAYGGDNKIKSIVTVLSGGGPIDAIEGLYLDDVLQSVNGSGGLTGRLSGLMWHRAQLGATPSTALTSPEGAMAGWTSAHRLSGYAASVLTLKFDGKGDKQLTSEPKARWVVRGVKVYDPRLDSTYPGGSGPCRPLQEATYVYSENPWLHALTWLLGRWQNGKRVIGIGAPIDMIDMAAFVEAASIADANGWKLGGSVTSRPDTRWNALKAMCQAGGGWPISLGAKVSCVINTPRVALTTITSADLVDDVSVTATQSRRDRINGIVPRYRSEAHGWDIVPGAAIRVPAHVTFDGDERTREVEYSLVQNVNQAAQLARYDIENSREFGPIELPLKLRFWGYKPGDVVRLNVPEAGLVNQDVLLLDRNLSLQNGSVTLTARSETAGKHPFALGQTGTPPPTAAVSGPALVPTPTTAEWAISATTITATGDAAPALVVTGASATEGIDSILFEYRRYTGSQGDGDDWIAAGTVDPATQRITITSVTAATQYQVSIRYRLRDEWGARLILGPSTTGARPGASNTAIVYIYRRSATAPALPTADATYTFATATLTGLNNGWSTTIPAPSGGQPLYVAVASAVNSTATDTIAPGEWTTPEILAQDGTSGAAGINSATVYLYQRNNTGTAPPLPTTNLTYTFATAVLSGALNGWSQTVPADSGGSFLHVTTATAASAAATDNILSTEWAAVRTMAKDGSDGADAINNVNRVRNSQFERDEAGFGISVAGLTATVSPFTIEGGIKQYRASYTATAAGQRLNMYEHPAYAVKVNPGERLAVQCNIRANGPIDRTELQIWYRDAADANFSQETLQTLTGQRGYNTLMQGFAVVPAGAVKAFIHVSSYTNAAGTGINAIAQPMISSATASQTLFPPFTSGPADGADGSPGAPGTDGTDGVTISASPPSIIVQADRDGGVYSGQFPATAQITVLDGNANVTESCTFSSSTGGGATGSVSNAAGMKGLVTATSLPSPNIAGYIMVTVTYGAKTLTLRMNVSKVRDGTNPSAAYPAVPVGLTTTAYPNPIPLDGGQTLTVWAVLDGINPTGGGTMSGSLQYSLDGGSSWNAMGGTASGSATFAVGEPASVHLNGTYTAPSGGATVTVRFIGSKVGAGNITISSRSYMQPK</sequence>
<accession>A0A1S1HCF3</accession>
<feature type="region of interest" description="Disordered" evidence="1">
    <location>
        <begin position="966"/>
        <end position="987"/>
    </location>
</feature>
<proteinExistence type="predicted"/>
<dbReference type="Proteomes" id="UP000179467">
    <property type="component" value="Unassembled WGS sequence"/>
</dbReference>
<evidence type="ECO:0000313" key="3">
    <source>
        <dbReference type="Proteomes" id="UP000179467"/>
    </source>
</evidence>
<evidence type="ECO:0000313" key="2">
    <source>
        <dbReference type="EMBL" id="OHT19899.1"/>
    </source>
</evidence>
<name>A0A1S1HCF3_9SPHN</name>
<keyword evidence="3" id="KW-1185">Reference proteome</keyword>
<feature type="compositionally biased region" description="Low complexity" evidence="1">
    <location>
        <begin position="968"/>
        <end position="987"/>
    </location>
</feature>
<dbReference type="AlphaFoldDB" id="A0A1S1HCF3"/>
<dbReference type="OrthoDB" id="7172230at2"/>